<sequence length="209" mass="22835">MANGWQYWLYGPGSAASNVTKIPNVTAAQTALIAVEYAKYVAEWTVEFEPLYTSLRYTHGVPEDLTMPMSQWLSSHGYVALLTIMEAGMVPYGYGDATQTPAIYMLQYFTPDVLGAFLRVSPGYIVVYVAQLGCCYNDQVGLLTINPSDFHKVFVHYSESVKGPVHVNASVTKIDRSGSAPIVTYGSNATQTCADVTLAFAPTRESPSY</sequence>
<name>A0ACB8TM78_9APHY</name>
<reference evidence="1" key="1">
    <citation type="journal article" date="2021" name="Environ. Microbiol.">
        <title>Gene family expansions and transcriptome signatures uncover fungal adaptations to wood decay.</title>
        <authorList>
            <person name="Hage H."/>
            <person name="Miyauchi S."/>
            <person name="Viragh M."/>
            <person name="Drula E."/>
            <person name="Min B."/>
            <person name="Chaduli D."/>
            <person name="Navarro D."/>
            <person name="Favel A."/>
            <person name="Norest M."/>
            <person name="Lesage-Meessen L."/>
            <person name="Balint B."/>
            <person name="Merenyi Z."/>
            <person name="de Eugenio L."/>
            <person name="Morin E."/>
            <person name="Martinez A.T."/>
            <person name="Baldrian P."/>
            <person name="Stursova M."/>
            <person name="Martinez M.J."/>
            <person name="Novotny C."/>
            <person name="Magnuson J.K."/>
            <person name="Spatafora J.W."/>
            <person name="Maurice S."/>
            <person name="Pangilinan J."/>
            <person name="Andreopoulos W."/>
            <person name="LaButti K."/>
            <person name="Hundley H."/>
            <person name="Na H."/>
            <person name="Kuo A."/>
            <person name="Barry K."/>
            <person name="Lipzen A."/>
            <person name="Henrissat B."/>
            <person name="Riley R."/>
            <person name="Ahrendt S."/>
            <person name="Nagy L.G."/>
            <person name="Grigoriev I.V."/>
            <person name="Martin F."/>
            <person name="Rosso M.N."/>
        </authorList>
    </citation>
    <scope>NUCLEOTIDE SEQUENCE</scope>
    <source>
        <strain evidence="1">CBS 384.51</strain>
    </source>
</reference>
<evidence type="ECO:0000313" key="2">
    <source>
        <dbReference type="Proteomes" id="UP001055072"/>
    </source>
</evidence>
<proteinExistence type="predicted"/>
<keyword evidence="2" id="KW-1185">Reference proteome</keyword>
<evidence type="ECO:0000313" key="1">
    <source>
        <dbReference type="EMBL" id="KAI0083101.1"/>
    </source>
</evidence>
<gene>
    <name evidence="1" type="ORF">BDY19DRAFT_980918</name>
</gene>
<organism evidence="1 2">
    <name type="scientific">Irpex rosettiformis</name>
    <dbReference type="NCBI Taxonomy" id="378272"/>
    <lineage>
        <taxon>Eukaryota</taxon>
        <taxon>Fungi</taxon>
        <taxon>Dikarya</taxon>
        <taxon>Basidiomycota</taxon>
        <taxon>Agaricomycotina</taxon>
        <taxon>Agaricomycetes</taxon>
        <taxon>Polyporales</taxon>
        <taxon>Irpicaceae</taxon>
        <taxon>Irpex</taxon>
    </lineage>
</organism>
<dbReference type="EMBL" id="MU274996">
    <property type="protein sequence ID" value="KAI0083101.1"/>
    <property type="molecule type" value="Genomic_DNA"/>
</dbReference>
<protein>
    <submittedName>
        <fullName evidence="1">Uncharacterized protein</fullName>
    </submittedName>
</protein>
<accession>A0ACB8TM78</accession>
<comment type="caution">
    <text evidence="1">The sequence shown here is derived from an EMBL/GenBank/DDBJ whole genome shotgun (WGS) entry which is preliminary data.</text>
</comment>
<dbReference type="Proteomes" id="UP001055072">
    <property type="component" value="Unassembled WGS sequence"/>
</dbReference>